<accession>A0ABM0MEX2</accession>
<evidence type="ECO:0000313" key="3">
    <source>
        <dbReference type="RefSeq" id="XP_006818563.1"/>
    </source>
</evidence>
<dbReference type="PANTHER" id="PTHR10621">
    <property type="entry name" value="UV EXCISION REPAIR PROTEIN RAD23"/>
    <property type="match status" value="1"/>
</dbReference>
<dbReference type="InterPro" id="IPR019956">
    <property type="entry name" value="Ubiquitin_dom"/>
</dbReference>
<dbReference type="RefSeq" id="XP_006818563.1">
    <property type="nucleotide sequence ID" value="XM_006818500.1"/>
</dbReference>
<dbReference type="InterPro" id="IPR029071">
    <property type="entry name" value="Ubiquitin-like_domsf"/>
</dbReference>
<dbReference type="Gene3D" id="3.10.20.90">
    <property type="entry name" value="Phosphatidylinositol 3-kinase Catalytic Subunit, Chain A, domain 1"/>
    <property type="match status" value="3"/>
</dbReference>
<dbReference type="InterPro" id="IPR000626">
    <property type="entry name" value="Ubiquitin-like_dom"/>
</dbReference>
<evidence type="ECO:0000313" key="2">
    <source>
        <dbReference type="Proteomes" id="UP000694865"/>
    </source>
</evidence>
<dbReference type="PRINTS" id="PR00348">
    <property type="entry name" value="UBIQUITIN"/>
</dbReference>
<dbReference type="CDD" id="cd17039">
    <property type="entry name" value="Ubl_ubiquitin_like"/>
    <property type="match status" value="3"/>
</dbReference>
<feature type="domain" description="Ubiquitin-like" evidence="1">
    <location>
        <begin position="19"/>
        <end position="94"/>
    </location>
</feature>
<name>A0ABM0MEX2_SACKO</name>
<dbReference type="Pfam" id="PF00240">
    <property type="entry name" value="ubiquitin"/>
    <property type="match status" value="2"/>
</dbReference>
<dbReference type="SUPFAM" id="SSF54236">
    <property type="entry name" value="Ubiquitin-like"/>
    <property type="match status" value="3"/>
</dbReference>
<sequence>MLTEEVQNNSSVGTGAFGLTITVVMQNGDSFPFTITERGIADDVKAMVENITGTSRCDQVLTMDGHRVDSNANLVNCGVRSDSCVRVLYNHSKSLGCVKLRLRSLTAEETCLHVDPIKTVLETKEIYENLTGIPSSQLDFIYMGKIMENALSLLECNVSSQSIVYVVFKHITIFIGTKEHKFYCLKVHAKTTVSEIKARIYENAGIEVKEQKLVYKGKELEDEFDLAFYRALKPNGVFHLIVSGGKGGQSVSSAKCDDKQKSPAPQEQVHEITKKIPTEYCSIM</sequence>
<organism evidence="2 3">
    <name type="scientific">Saccoglossus kowalevskii</name>
    <name type="common">Acorn worm</name>
    <dbReference type="NCBI Taxonomy" id="10224"/>
    <lineage>
        <taxon>Eukaryota</taxon>
        <taxon>Metazoa</taxon>
        <taxon>Hemichordata</taxon>
        <taxon>Enteropneusta</taxon>
        <taxon>Harrimaniidae</taxon>
        <taxon>Saccoglossus</taxon>
    </lineage>
</organism>
<dbReference type="PROSITE" id="PS50053">
    <property type="entry name" value="UBIQUITIN_2"/>
    <property type="match status" value="3"/>
</dbReference>
<gene>
    <name evidence="3" type="primary">LOC102805691</name>
</gene>
<reference evidence="3" key="1">
    <citation type="submission" date="2025-08" db="UniProtKB">
        <authorList>
            <consortium name="RefSeq"/>
        </authorList>
    </citation>
    <scope>IDENTIFICATION</scope>
    <source>
        <tissue evidence="3">Testes</tissue>
    </source>
</reference>
<protein>
    <submittedName>
        <fullName evidence="3">Uncharacterized protein LOC102805691</fullName>
    </submittedName>
</protein>
<proteinExistence type="predicted"/>
<dbReference type="Proteomes" id="UP000694865">
    <property type="component" value="Unplaced"/>
</dbReference>
<evidence type="ECO:0000259" key="1">
    <source>
        <dbReference type="PROSITE" id="PS50053"/>
    </source>
</evidence>
<dbReference type="SMART" id="SM00213">
    <property type="entry name" value="UBQ"/>
    <property type="match status" value="2"/>
</dbReference>
<keyword evidence="2" id="KW-1185">Reference proteome</keyword>
<dbReference type="GeneID" id="102805691"/>
<feature type="domain" description="Ubiquitin-like" evidence="1">
    <location>
        <begin position="171"/>
        <end position="247"/>
    </location>
</feature>
<dbReference type="PANTHER" id="PTHR10621:SF0">
    <property type="entry name" value="UV EXCISION REPAIR PROTEIN RAD23"/>
    <property type="match status" value="1"/>
</dbReference>
<feature type="domain" description="Ubiquitin-like" evidence="1">
    <location>
        <begin position="98"/>
        <end position="169"/>
    </location>
</feature>